<dbReference type="PANTHER" id="PTHR48063">
    <property type="entry name" value="LRR RECEPTOR-LIKE KINASE"/>
    <property type="match status" value="1"/>
</dbReference>
<dbReference type="GO" id="GO:0051606">
    <property type="term" value="P:detection of stimulus"/>
    <property type="evidence" value="ECO:0007669"/>
    <property type="project" value="UniProtKB-ARBA"/>
</dbReference>
<dbReference type="InterPro" id="IPR032675">
    <property type="entry name" value="LRR_dom_sf"/>
</dbReference>
<keyword evidence="4" id="KW-0812">Transmembrane</keyword>
<dbReference type="PRINTS" id="PR00019">
    <property type="entry name" value="LEURICHRPT"/>
</dbReference>
<keyword evidence="3" id="KW-0433">Leucine-rich repeat</keyword>
<dbReference type="GO" id="GO:0051707">
    <property type="term" value="P:response to other organism"/>
    <property type="evidence" value="ECO:0007669"/>
    <property type="project" value="UniProtKB-ARBA"/>
</dbReference>
<dbReference type="InterPro" id="IPR003591">
    <property type="entry name" value="Leu-rich_rpt_typical-subtyp"/>
</dbReference>
<keyword evidence="9" id="KW-0675">Receptor</keyword>
<comment type="caution">
    <text evidence="13">The sequence shown here is derived from an EMBL/GenBank/DDBJ whole genome shotgun (WGS) entry which is preliminary data.</text>
</comment>
<evidence type="ECO:0000256" key="9">
    <source>
        <dbReference type="ARBA" id="ARBA00023170"/>
    </source>
</evidence>
<evidence type="ECO:0000256" key="6">
    <source>
        <dbReference type="ARBA" id="ARBA00022737"/>
    </source>
</evidence>
<comment type="subcellular location">
    <subcellularLocation>
        <location evidence="1">Cell membrane</location>
        <topology evidence="1">Single-pass type I membrane protein</topology>
    </subcellularLocation>
</comment>
<dbReference type="FunFam" id="3.80.10.10:FF:000470">
    <property type="entry name" value="LRR receptor-like serine/threonine-protein kinase RPK2"/>
    <property type="match status" value="1"/>
</dbReference>
<dbReference type="InterPro" id="IPR055414">
    <property type="entry name" value="LRR_R13L4/SHOC2-like"/>
</dbReference>
<evidence type="ECO:0000256" key="4">
    <source>
        <dbReference type="ARBA" id="ARBA00022692"/>
    </source>
</evidence>
<dbReference type="SUPFAM" id="SSF52058">
    <property type="entry name" value="L domain-like"/>
    <property type="match status" value="1"/>
</dbReference>
<keyword evidence="14" id="KW-1185">Reference proteome</keyword>
<evidence type="ECO:0000313" key="13">
    <source>
        <dbReference type="EMBL" id="KAG0461056.1"/>
    </source>
</evidence>
<dbReference type="Pfam" id="PF23598">
    <property type="entry name" value="LRR_14"/>
    <property type="match status" value="1"/>
</dbReference>
<evidence type="ECO:0000259" key="12">
    <source>
        <dbReference type="Pfam" id="PF23598"/>
    </source>
</evidence>
<protein>
    <recommendedName>
        <fullName evidence="12">Disease resistance R13L4/SHOC-2-like LRR domain-containing protein</fullName>
    </recommendedName>
</protein>
<evidence type="ECO:0000313" key="14">
    <source>
        <dbReference type="Proteomes" id="UP000636800"/>
    </source>
</evidence>
<accession>A0A835PYZ0</accession>
<name>A0A835PYZ0_VANPL</name>
<dbReference type="Proteomes" id="UP000636800">
    <property type="component" value="Chromosome 11"/>
</dbReference>
<keyword evidence="5 11" id="KW-0732">Signal</keyword>
<evidence type="ECO:0000256" key="1">
    <source>
        <dbReference type="ARBA" id="ARBA00004251"/>
    </source>
</evidence>
<dbReference type="InterPro" id="IPR046956">
    <property type="entry name" value="RLP23-like"/>
</dbReference>
<dbReference type="Gene3D" id="3.80.10.10">
    <property type="entry name" value="Ribonuclease Inhibitor"/>
    <property type="match status" value="3"/>
</dbReference>
<keyword evidence="2" id="KW-1003">Cell membrane</keyword>
<dbReference type="AlphaFoldDB" id="A0A835PYZ0"/>
<feature type="chain" id="PRO_5032340377" description="Disease resistance R13L4/SHOC-2-like LRR domain-containing protein" evidence="11">
    <location>
        <begin position="20"/>
        <end position="475"/>
    </location>
</feature>
<dbReference type="OrthoDB" id="603213at2759"/>
<dbReference type="GO" id="GO:0005886">
    <property type="term" value="C:plasma membrane"/>
    <property type="evidence" value="ECO:0007669"/>
    <property type="project" value="UniProtKB-SubCell"/>
</dbReference>
<dbReference type="FunFam" id="3.80.10.10:FF:000269">
    <property type="entry name" value="Piriformospora indica-insensitive protein 2"/>
    <property type="match status" value="1"/>
</dbReference>
<evidence type="ECO:0000256" key="5">
    <source>
        <dbReference type="ARBA" id="ARBA00022729"/>
    </source>
</evidence>
<feature type="signal peptide" evidence="11">
    <location>
        <begin position="1"/>
        <end position="19"/>
    </location>
</feature>
<keyword evidence="10" id="KW-0325">Glycoprotein</keyword>
<evidence type="ECO:0000256" key="2">
    <source>
        <dbReference type="ARBA" id="ARBA00022475"/>
    </source>
</evidence>
<evidence type="ECO:0000256" key="10">
    <source>
        <dbReference type="ARBA" id="ARBA00023180"/>
    </source>
</evidence>
<evidence type="ECO:0000256" key="7">
    <source>
        <dbReference type="ARBA" id="ARBA00022989"/>
    </source>
</evidence>
<keyword evidence="7" id="KW-1133">Transmembrane helix</keyword>
<organism evidence="13 14">
    <name type="scientific">Vanilla planifolia</name>
    <name type="common">Vanilla</name>
    <dbReference type="NCBI Taxonomy" id="51239"/>
    <lineage>
        <taxon>Eukaryota</taxon>
        <taxon>Viridiplantae</taxon>
        <taxon>Streptophyta</taxon>
        <taxon>Embryophyta</taxon>
        <taxon>Tracheophyta</taxon>
        <taxon>Spermatophyta</taxon>
        <taxon>Magnoliopsida</taxon>
        <taxon>Liliopsida</taxon>
        <taxon>Asparagales</taxon>
        <taxon>Orchidaceae</taxon>
        <taxon>Vanilloideae</taxon>
        <taxon>Vanilleae</taxon>
        <taxon>Vanilla</taxon>
    </lineage>
</organism>
<proteinExistence type="predicted"/>
<feature type="domain" description="Disease resistance R13L4/SHOC-2-like LRR" evidence="12">
    <location>
        <begin position="161"/>
        <end position="391"/>
    </location>
</feature>
<evidence type="ECO:0000256" key="11">
    <source>
        <dbReference type="SAM" id="SignalP"/>
    </source>
</evidence>
<dbReference type="PANTHER" id="PTHR48063:SF84">
    <property type="entry name" value="LRR RECEPTOR-LIKE SERINE_THREONINE-PROTEIN KINASE FLS2"/>
    <property type="match status" value="1"/>
</dbReference>
<dbReference type="EMBL" id="JADCNL010000011">
    <property type="protein sequence ID" value="KAG0461056.1"/>
    <property type="molecule type" value="Genomic_DNA"/>
</dbReference>
<keyword evidence="8" id="KW-0472">Membrane</keyword>
<evidence type="ECO:0000256" key="8">
    <source>
        <dbReference type="ARBA" id="ARBA00023136"/>
    </source>
</evidence>
<gene>
    <name evidence="13" type="ORF">HPP92_021353</name>
</gene>
<evidence type="ECO:0000256" key="3">
    <source>
        <dbReference type="ARBA" id="ARBA00022614"/>
    </source>
</evidence>
<keyword evidence="6" id="KW-0677">Repeat</keyword>
<dbReference type="SMART" id="SM00369">
    <property type="entry name" value="LRR_TYP"/>
    <property type="match status" value="5"/>
</dbReference>
<reference evidence="13 14" key="1">
    <citation type="journal article" date="2020" name="Nat. Food">
        <title>A phased Vanilla planifolia genome enables genetic improvement of flavour and production.</title>
        <authorList>
            <person name="Hasing T."/>
            <person name="Tang H."/>
            <person name="Brym M."/>
            <person name="Khazi F."/>
            <person name="Huang T."/>
            <person name="Chambers A.H."/>
        </authorList>
    </citation>
    <scope>NUCLEOTIDE SEQUENCE [LARGE SCALE GENOMIC DNA]</scope>
    <source>
        <tissue evidence="13">Leaf</tissue>
    </source>
</reference>
<sequence>MRSSAALLVIFLLLQPSFFFDALSQTDVTTAPMEEKEKQALYYTIQGFVGKLWNGSELYPDPCGWTPIQGVSCDLFDSMWYVTTINIGPTYDNSLECSKKAEFSPYLFELRHLKSLSIFNCFASTNTQQTTIPADNWNKLSSSMQNLELRSNKGLLGKVPHVLGQLVNLQSLVLSNNSLTGELPRELGNLVHLKRLTLSGNQLYGNLPKSLGATLAELLILDISNNHLVGPLHSSLGGLTSLLKLDLSNNLLNGSLPLELSKLKNLTLLDLRNNNLSGAFNPSLLGMVSLQDMVLSNNPFGETIEKFDWKSLENLTYLDLSNMGLVGGIPNSITELKKLRFLSLKNNQLSGFVPAKLVDMPSLSALYINGNNLSGELGFPKDFYKRMRFASWNNPNLCYNSGAGETTGQGPIGVDECINRDGNSVHHLDLGENVSGEQTTQGFDGNVSSGSSAYPLHRFLWIAFLELVAILFLRY</sequence>